<dbReference type="Pfam" id="PF25154">
    <property type="entry name" value="TPR_AP5Z1_C"/>
    <property type="match status" value="1"/>
</dbReference>
<feature type="domain" description="AP-5 complex subunit zeta-1 ARM repeats" evidence="1">
    <location>
        <begin position="79"/>
        <end position="197"/>
    </location>
</feature>
<name>A0A0E0DIN8_9ORYZ</name>
<sequence length="578" mass="62898">MASPELAAGDGSYDFHLRSLSAASRDSAAAADPASDPNLLESVSASLCNPGPFHGLRIRGWDMLTFWLVDSCGFCGVKVRRVCEMCKEAKRASDEMVARAFPVMSKLFQRCAAAPTQSVVSSGVLLLTILQFFLDFGEAVLHDADGSLRTFFRSCLSREFADPIVAERTLEFLIANKTKILSSFPTLIPQFFPLLLKLIASNGERLERKFSEVLPLMMSAGSFLPLFLSLMDLPMLVVALEKVERSSGTLIGSSIATIQKSAAPEMLLALMDEAYTGSAIEDASGNAGSDDSGPLDLADPMFLDLLKDENDGIAAAVNSPQSDRLKQSLKMAPRFLTLYFATALRDVNDSLLCALIPVVMSRYAAMFPDKVYSFEVRKRLSDFILAAFQRSPDIIALLKTELALHLCWAIGEHGAGGKNRKDVARELFENLELLLYENLATSRLGLSQDTGFDPMGASSRKSSQARLLCFVVTAIAKLATFHNELLPRARVSLAKVARSRTSDRRVWQRACDYLGLLNEPAICLSVLGPSTAQGNGPGIVNWSGGGTKMVAHIPFYLLAEQKGAPIHDFSFDDLVPTE</sequence>
<evidence type="ECO:0000259" key="1">
    <source>
        <dbReference type="Pfam" id="PF14764"/>
    </source>
</evidence>
<dbReference type="PANTHER" id="PTHR47885">
    <property type="entry name" value="AP-5 COMPLEX SUBUNIT ZETA-1"/>
    <property type="match status" value="1"/>
</dbReference>
<dbReference type="Gramene" id="OMERI04G21670.1">
    <property type="protein sequence ID" value="OMERI04G21670.1"/>
    <property type="gene ID" value="OMERI04G21670"/>
</dbReference>
<dbReference type="SUPFAM" id="SSF48371">
    <property type="entry name" value="ARM repeat"/>
    <property type="match status" value="1"/>
</dbReference>
<reference evidence="3" key="2">
    <citation type="submission" date="2018-05" db="EMBL/GenBank/DDBJ databases">
        <title>OmerRS3 (Oryza meridionalis Reference Sequence Version 3).</title>
        <authorList>
            <person name="Zhang J."/>
            <person name="Kudrna D."/>
            <person name="Lee S."/>
            <person name="Talag J."/>
            <person name="Welchert J."/>
            <person name="Wing R.A."/>
        </authorList>
    </citation>
    <scope>NUCLEOTIDE SEQUENCE [LARGE SCALE GENOMIC DNA]</scope>
    <source>
        <strain evidence="3">cv. OR44</strain>
    </source>
</reference>
<dbReference type="STRING" id="40149.A0A0E0DIN8"/>
<evidence type="ECO:0000259" key="2">
    <source>
        <dbReference type="Pfam" id="PF25154"/>
    </source>
</evidence>
<feature type="domain" description="AP-5 complex subunit zeta-1 C-terminal TPR" evidence="2">
    <location>
        <begin position="321"/>
        <end position="532"/>
    </location>
</feature>
<dbReference type="Pfam" id="PF14764">
    <property type="entry name" value="SPG48"/>
    <property type="match status" value="1"/>
</dbReference>
<dbReference type="AlphaFoldDB" id="A0A0E0DIN8"/>
<dbReference type="eggNOG" id="ENOG502QVBK">
    <property type="taxonomic scope" value="Eukaryota"/>
</dbReference>
<dbReference type="InterPro" id="IPR056856">
    <property type="entry name" value="TPR_AP5Z1_C"/>
</dbReference>
<dbReference type="Proteomes" id="UP000008021">
    <property type="component" value="Chromosome 4"/>
</dbReference>
<dbReference type="InterPro" id="IPR016024">
    <property type="entry name" value="ARM-type_fold"/>
</dbReference>
<dbReference type="HOGENOM" id="CLU_041966_1_0_1"/>
<evidence type="ECO:0008006" key="5">
    <source>
        <dbReference type="Google" id="ProtNLM"/>
    </source>
</evidence>
<evidence type="ECO:0000313" key="3">
    <source>
        <dbReference type="EnsemblPlants" id="OMERI04G21670.1"/>
    </source>
</evidence>
<accession>A0A0E0DIN8</accession>
<organism evidence="3">
    <name type="scientific">Oryza meridionalis</name>
    <dbReference type="NCBI Taxonomy" id="40149"/>
    <lineage>
        <taxon>Eukaryota</taxon>
        <taxon>Viridiplantae</taxon>
        <taxon>Streptophyta</taxon>
        <taxon>Embryophyta</taxon>
        <taxon>Tracheophyta</taxon>
        <taxon>Spermatophyta</taxon>
        <taxon>Magnoliopsida</taxon>
        <taxon>Liliopsida</taxon>
        <taxon>Poales</taxon>
        <taxon>Poaceae</taxon>
        <taxon>BOP clade</taxon>
        <taxon>Oryzoideae</taxon>
        <taxon>Oryzeae</taxon>
        <taxon>Oryzinae</taxon>
        <taxon>Oryza</taxon>
    </lineage>
</organism>
<protein>
    <recommendedName>
        <fullName evidence="5">AP-5 complex subunit zeta-1</fullName>
    </recommendedName>
</protein>
<keyword evidence="4" id="KW-1185">Reference proteome</keyword>
<reference evidence="3" key="1">
    <citation type="submission" date="2015-04" db="UniProtKB">
        <authorList>
            <consortium name="EnsemblPlants"/>
        </authorList>
    </citation>
    <scope>IDENTIFICATION</scope>
</reference>
<evidence type="ECO:0000313" key="4">
    <source>
        <dbReference type="Proteomes" id="UP000008021"/>
    </source>
</evidence>
<dbReference type="InterPro" id="IPR055450">
    <property type="entry name" value="AP5Z1_ARM"/>
</dbReference>
<dbReference type="EnsemblPlants" id="OMERI04G21670.1">
    <property type="protein sequence ID" value="OMERI04G21670.1"/>
    <property type="gene ID" value="OMERI04G21670"/>
</dbReference>
<proteinExistence type="predicted"/>
<dbReference type="PANTHER" id="PTHR47885:SF1">
    <property type="entry name" value="AP-5 COMPLEX SUBUNIT ZETA-1"/>
    <property type="match status" value="1"/>
</dbReference>